<dbReference type="SUPFAM" id="SSF143744">
    <property type="entry name" value="GlcG-like"/>
    <property type="match status" value="1"/>
</dbReference>
<dbReference type="Pfam" id="PF03928">
    <property type="entry name" value="HbpS-like"/>
    <property type="match status" value="1"/>
</dbReference>
<dbReference type="AlphaFoldDB" id="A0A437N018"/>
<evidence type="ECO:0008006" key="3">
    <source>
        <dbReference type="Google" id="ProtNLM"/>
    </source>
</evidence>
<dbReference type="InterPro" id="IPR005624">
    <property type="entry name" value="PduO/GlcC-like"/>
</dbReference>
<gene>
    <name evidence="1" type="ORF">EOE18_16855</name>
</gene>
<protein>
    <recommendedName>
        <fullName evidence="3">Heme-binding protein</fullName>
    </recommendedName>
</protein>
<dbReference type="Gene3D" id="3.30.450.150">
    <property type="entry name" value="Haem-degrading domain"/>
    <property type="match status" value="1"/>
</dbReference>
<dbReference type="EMBL" id="SACO01000019">
    <property type="protein sequence ID" value="RVU03204.1"/>
    <property type="molecule type" value="Genomic_DNA"/>
</dbReference>
<name>A0A437N018_9SPHN</name>
<accession>A0A437N018</accession>
<sequence>MRALTTLIAVFFINDLGVLQAQPMITPPPPSAGLRDPISLPGDNLPPPLPAMLAPPRAINPNIQRAQEPALPPAPPLELALIGAKAALAYCHTQGYEVGVAVANAQGGIVLGLQADAAHPGRVYNAMRKNLVAVAFGERSGAIRDRLRAKDYATLAMVQPNMTLFPGSIPLMQKGKLVGAIAVSGGPAGEVDETCAQEGAKAMEQGLK</sequence>
<dbReference type="PANTHER" id="PTHR34309">
    <property type="entry name" value="SLR1406 PROTEIN"/>
    <property type="match status" value="1"/>
</dbReference>
<proteinExistence type="predicted"/>
<reference evidence="1 2" key="1">
    <citation type="submission" date="2019-01" db="EMBL/GenBank/DDBJ databases">
        <authorList>
            <person name="Chen W.-M."/>
        </authorList>
    </citation>
    <scope>NUCLEOTIDE SEQUENCE [LARGE SCALE GENOMIC DNA]</scope>
    <source>
        <strain evidence="1 2">FSY-9</strain>
    </source>
</reference>
<dbReference type="InterPro" id="IPR038084">
    <property type="entry name" value="PduO/GlcC-like_sf"/>
</dbReference>
<evidence type="ECO:0000313" key="1">
    <source>
        <dbReference type="EMBL" id="RVU03204.1"/>
    </source>
</evidence>
<dbReference type="RefSeq" id="WP_127711682.1">
    <property type="nucleotide sequence ID" value="NZ_SACO01000019.1"/>
</dbReference>
<organism evidence="1 2">
    <name type="scientific">Novosphingobium umbonatum</name>
    <dbReference type="NCBI Taxonomy" id="1908524"/>
    <lineage>
        <taxon>Bacteria</taxon>
        <taxon>Pseudomonadati</taxon>
        <taxon>Pseudomonadota</taxon>
        <taxon>Alphaproteobacteria</taxon>
        <taxon>Sphingomonadales</taxon>
        <taxon>Sphingomonadaceae</taxon>
        <taxon>Novosphingobium</taxon>
    </lineage>
</organism>
<dbReference type="OrthoDB" id="5786851at2"/>
<keyword evidence="2" id="KW-1185">Reference proteome</keyword>
<dbReference type="InterPro" id="IPR052517">
    <property type="entry name" value="GlcG_carb_metab_protein"/>
</dbReference>
<dbReference type="PANTHER" id="PTHR34309:SF10">
    <property type="entry name" value="SLR1406 PROTEIN"/>
    <property type="match status" value="1"/>
</dbReference>
<comment type="caution">
    <text evidence="1">The sequence shown here is derived from an EMBL/GenBank/DDBJ whole genome shotgun (WGS) entry which is preliminary data.</text>
</comment>
<dbReference type="Proteomes" id="UP000282837">
    <property type="component" value="Unassembled WGS sequence"/>
</dbReference>
<evidence type="ECO:0000313" key="2">
    <source>
        <dbReference type="Proteomes" id="UP000282837"/>
    </source>
</evidence>